<keyword evidence="2" id="KW-0349">Heme</keyword>
<evidence type="ECO:0000313" key="7">
    <source>
        <dbReference type="EMBL" id="GAA0747455.1"/>
    </source>
</evidence>
<evidence type="ECO:0000256" key="4">
    <source>
        <dbReference type="ARBA" id="ARBA00023004"/>
    </source>
</evidence>
<dbReference type="Proteomes" id="UP001500279">
    <property type="component" value="Unassembled WGS sequence"/>
</dbReference>
<organism evidence="7 8">
    <name type="scientific">Ideonella azotifigens</name>
    <dbReference type="NCBI Taxonomy" id="513160"/>
    <lineage>
        <taxon>Bacteria</taxon>
        <taxon>Pseudomonadati</taxon>
        <taxon>Pseudomonadota</taxon>
        <taxon>Betaproteobacteria</taxon>
        <taxon>Burkholderiales</taxon>
        <taxon>Sphaerotilaceae</taxon>
        <taxon>Ideonella</taxon>
    </lineage>
</organism>
<name>A0ABP3V5J5_9BURK</name>
<evidence type="ECO:0008006" key="9">
    <source>
        <dbReference type="Google" id="ProtNLM"/>
    </source>
</evidence>
<evidence type="ECO:0000256" key="3">
    <source>
        <dbReference type="ARBA" id="ARBA00022723"/>
    </source>
</evidence>
<dbReference type="Pfam" id="PF01152">
    <property type="entry name" value="Bac_globin"/>
    <property type="match status" value="1"/>
</dbReference>
<keyword evidence="4" id="KW-0408">Iron</keyword>
<gene>
    <name evidence="7" type="ORF">GCM10009107_15970</name>
</gene>
<accession>A0ABP3V5J5</accession>
<keyword evidence="8" id="KW-1185">Reference proteome</keyword>
<dbReference type="PANTHER" id="PTHR47366">
    <property type="entry name" value="TWO-ON-TWO HEMOGLOBIN-3"/>
    <property type="match status" value="1"/>
</dbReference>
<evidence type="ECO:0000256" key="1">
    <source>
        <dbReference type="ARBA" id="ARBA00022448"/>
    </source>
</evidence>
<dbReference type="InterPro" id="IPR044203">
    <property type="entry name" value="GlbO/GLB3-like"/>
</dbReference>
<evidence type="ECO:0000256" key="6">
    <source>
        <dbReference type="SAM" id="MobiDB-lite"/>
    </source>
</evidence>
<feature type="region of interest" description="Disordered" evidence="6">
    <location>
        <begin position="136"/>
        <end position="169"/>
    </location>
</feature>
<sequence>MQALPASVPNAPPAPSHLLRLGGREAVVRLVNAFYAAMDTRPEAAVIRAMHEADLTTTRAVLVDYLTEWMGGEKRYSALHGAPMLRRRHQRFEVDDAASDAWMNCMRQALAETCADHALMAELDAAFDKVARAIRNKPAPDPAGPPSMAGTTHLPVLPSSFHPHRKPLP</sequence>
<keyword evidence="3" id="KW-0479">Metal-binding</keyword>
<dbReference type="PANTHER" id="PTHR47366:SF1">
    <property type="entry name" value="TWO-ON-TWO HEMOGLOBIN-3"/>
    <property type="match status" value="1"/>
</dbReference>
<proteinExistence type="inferred from homology"/>
<dbReference type="RefSeq" id="WP_141285903.1">
    <property type="nucleotide sequence ID" value="NZ_BAAAEW010000007.1"/>
</dbReference>
<protein>
    <recommendedName>
        <fullName evidence="9">Globin</fullName>
    </recommendedName>
</protein>
<dbReference type="CDD" id="cd14773">
    <property type="entry name" value="TrHb2_PhHbO-like_O"/>
    <property type="match status" value="1"/>
</dbReference>
<comment type="similarity">
    <text evidence="5">Belongs to the truncated hemoglobin family. Group II subfamily.</text>
</comment>
<comment type="caution">
    <text evidence="7">The sequence shown here is derived from an EMBL/GenBank/DDBJ whole genome shotgun (WGS) entry which is preliminary data.</text>
</comment>
<evidence type="ECO:0000256" key="2">
    <source>
        <dbReference type="ARBA" id="ARBA00022617"/>
    </source>
</evidence>
<evidence type="ECO:0000313" key="8">
    <source>
        <dbReference type="Proteomes" id="UP001500279"/>
    </source>
</evidence>
<dbReference type="InterPro" id="IPR001486">
    <property type="entry name" value="Hemoglobin_trunc"/>
</dbReference>
<dbReference type="InterPro" id="IPR009050">
    <property type="entry name" value="Globin-like_sf"/>
</dbReference>
<reference evidence="8" key="1">
    <citation type="journal article" date="2019" name="Int. J. Syst. Evol. Microbiol.">
        <title>The Global Catalogue of Microorganisms (GCM) 10K type strain sequencing project: providing services to taxonomists for standard genome sequencing and annotation.</title>
        <authorList>
            <consortium name="The Broad Institute Genomics Platform"/>
            <consortium name="The Broad Institute Genome Sequencing Center for Infectious Disease"/>
            <person name="Wu L."/>
            <person name="Ma J."/>
        </authorList>
    </citation>
    <scope>NUCLEOTIDE SEQUENCE [LARGE SCALE GENOMIC DNA]</scope>
    <source>
        <strain evidence="8">JCM 15503</strain>
    </source>
</reference>
<dbReference type="InterPro" id="IPR012292">
    <property type="entry name" value="Globin/Proto"/>
</dbReference>
<keyword evidence="1" id="KW-0813">Transport</keyword>
<dbReference type="EMBL" id="BAAAEW010000007">
    <property type="protein sequence ID" value="GAA0747455.1"/>
    <property type="molecule type" value="Genomic_DNA"/>
</dbReference>
<dbReference type="Gene3D" id="1.10.490.10">
    <property type="entry name" value="Globins"/>
    <property type="match status" value="1"/>
</dbReference>
<dbReference type="SUPFAM" id="SSF46458">
    <property type="entry name" value="Globin-like"/>
    <property type="match status" value="1"/>
</dbReference>
<evidence type="ECO:0000256" key="5">
    <source>
        <dbReference type="ARBA" id="ARBA00034496"/>
    </source>
</evidence>